<keyword evidence="4" id="KW-1185">Reference proteome</keyword>
<name>A0A1M5SAL6_9CLOT</name>
<proteinExistence type="predicted"/>
<dbReference type="OrthoDB" id="9801008at2"/>
<evidence type="ECO:0000313" key="4">
    <source>
        <dbReference type="Proteomes" id="UP000184526"/>
    </source>
</evidence>
<evidence type="ECO:0000256" key="1">
    <source>
        <dbReference type="ARBA" id="ARBA00023125"/>
    </source>
</evidence>
<sequence>MSFHEQVQTLRKSRGLSQEKLAEIIGISRQAVAKWEVGQSYPDIAKLIALSDFFNVSIDKLVNDYEENCHLCIEPSKVSSINEEVIDFLCRAKKSTYSGNGLESKSSRPSSHDFEYIEGEFKYIDTYLGGEQFSGEEALWKNDTPLWSMNYVGRILDEAFSVKFLKEVLNLVSRDYPYRGPIIYEKGQYKYHCIINGEFDWFQGYEEIYFNNSKVYECFFHGGSIKL</sequence>
<dbReference type="EMBL" id="FQXP01000003">
    <property type="protein sequence ID" value="SHH35338.1"/>
    <property type="molecule type" value="Genomic_DNA"/>
</dbReference>
<dbReference type="Gene3D" id="1.10.260.40">
    <property type="entry name" value="lambda repressor-like DNA-binding domains"/>
    <property type="match status" value="1"/>
</dbReference>
<dbReference type="PANTHER" id="PTHR46558">
    <property type="entry name" value="TRACRIPTIONAL REGULATORY PROTEIN-RELATED-RELATED"/>
    <property type="match status" value="1"/>
</dbReference>
<dbReference type="CDD" id="cd00093">
    <property type="entry name" value="HTH_XRE"/>
    <property type="match status" value="1"/>
</dbReference>
<protein>
    <submittedName>
        <fullName evidence="3">Predicted transcriptional regulators</fullName>
    </submittedName>
</protein>
<dbReference type="InterPro" id="IPR043735">
    <property type="entry name" value="DUF5680"/>
</dbReference>
<feature type="domain" description="HTH cro/C1-type" evidence="2">
    <location>
        <begin position="7"/>
        <end position="61"/>
    </location>
</feature>
<reference evidence="3 4" key="1">
    <citation type="submission" date="2016-11" db="EMBL/GenBank/DDBJ databases">
        <authorList>
            <person name="Jaros S."/>
            <person name="Januszkiewicz K."/>
            <person name="Wedrychowicz H."/>
        </authorList>
    </citation>
    <scope>NUCLEOTIDE SEQUENCE [LARGE SCALE GENOMIC DNA]</scope>
    <source>
        <strain evidence="3 4">DSM 3089</strain>
    </source>
</reference>
<organism evidence="3 4">
    <name type="scientific">Clostridium collagenovorans DSM 3089</name>
    <dbReference type="NCBI Taxonomy" id="1121306"/>
    <lineage>
        <taxon>Bacteria</taxon>
        <taxon>Bacillati</taxon>
        <taxon>Bacillota</taxon>
        <taxon>Clostridia</taxon>
        <taxon>Eubacteriales</taxon>
        <taxon>Clostridiaceae</taxon>
        <taxon>Clostridium</taxon>
    </lineage>
</organism>
<dbReference type="PROSITE" id="PS50943">
    <property type="entry name" value="HTH_CROC1"/>
    <property type="match status" value="1"/>
</dbReference>
<gene>
    <name evidence="3" type="ORF">SAMN02745196_00093</name>
</gene>
<dbReference type="PANTHER" id="PTHR46558:SF13">
    <property type="entry name" value="HTH-TYPE TRANSCRIPTIONAL REGULATOR IMMR"/>
    <property type="match status" value="1"/>
</dbReference>
<accession>A0A1M5SAL6</accession>
<dbReference type="InterPro" id="IPR001387">
    <property type="entry name" value="Cro/C1-type_HTH"/>
</dbReference>
<dbReference type="RefSeq" id="WP_072828917.1">
    <property type="nucleotide sequence ID" value="NZ_FQXP01000003.1"/>
</dbReference>
<dbReference type="STRING" id="1121306.SAMN02745196_00093"/>
<evidence type="ECO:0000313" key="3">
    <source>
        <dbReference type="EMBL" id="SHH35338.1"/>
    </source>
</evidence>
<dbReference type="Pfam" id="PF18931">
    <property type="entry name" value="DUF5680"/>
    <property type="match status" value="1"/>
</dbReference>
<dbReference type="SMART" id="SM00530">
    <property type="entry name" value="HTH_XRE"/>
    <property type="match status" value="1"/>
</dbReference>
<dbReference type="AlphaFoldDB" id="A0A1M5SAL6"/>
<keyword evidence="1" id="KW-0238">DNA-binding</keyword>
<dbReference type="InterPro" id="IPR010982">
    <property type="entry name" value="Lambda_DNA-bd_dom_sf"/>
</dbReference>
<evidence type="ECO:0000259" key="2">
    <source>
        <dbReference type="PROSITE" id="PS50943"/>
    </source>
</evidence>
<dbReference type="SUPFAM" id="SSF47413">
    <property type="entry name" value="lambda repressor-like DNA-binding domains"/>
    <property type="match status" value="1"/>
</dbReference>
<dbReference type="Pfam" id="PF01381">
    <property type="entry name" value="HTH_3"/>
    <property type="match status" value="1"/>
</dbReference>
<dbReference type="GO" id="GO:0003677">
    <property type="term" value="F:DNA binding"/>
    <property type="evidence" value="ECO:0007669"/>
    <property type="project" value="UniProtKB-KW"/>
</dbReference>
<dbReference type="Proteomes" id="UP000184526">
    <property type="component" value="Unassembled WGS sequence"/>
</dbReference>